<organism evidence="1 2">
    <name type="scientific">Paenirhodobacter huangdaonensis</name>
    <dbReference type="NCBI Taxonomy" id="2501515"/>
    <lineage>
        <taxon>Bacteria</taxon>
        <taxon>Pseudomonadati</taxon>
        <taxon>Pseudomonadota</taxon>
        <taxon>Alphaproteobacteria</taxon>
        <taxon>Rhodobacterales</taxon>
        <taxon>Rhodobacter group</taxon>
        <taxon>Paenirhodobacter</taxon>
    </lineage>
</organism>
<sequence>MLDTGFQRLPGDIGNAMSWSFPVLYKVIEKASQEAFFSQGSETFLEAFLDGCHELAALGVSGIATSCGFLARLQPELSARSPVPVVTSALMQIPMVRQLIGAGRDLAVLTTDAAALSVAHFAGVGVAEIPPVAGLSPEGALRRDLSGNAATVDAAAQEAELIASAQALIAAQGGRIGALLLECTNMAPHSAALRRATGLPVFDAVSLVTWFHSALAGQPRTGNFN</sequence>
<comment type="caution">
    <text evidence="1">The sequence shown here is derived from an EMBL/GenBank/DDBJ whole genome shotgun (WGS) entry which is preliminary data.</text>
</comment>
<accession>A0A443LZR8</accession>
<reference evidence="1 2" key="2">
    <citation type="submission" date="2019-01" db="EMBL/GenBank/DDBJ databases">
        <title>Sinorhodobacter populi sp. nov. isolated from the symptomatic bark tissue of Populus euramericana canker.</title>
        <authorList>
            <person name="Xu G."/>
        </authorList>
    </citation>
    <scope>NUCLEOTIDE SEQUENCE [LARGE SCALE GENOMIC DNA]</scope>
    <source>
        <strain evidence="1 2">CGMCC 1.12963</strain>
    </source>
</reference>
<reference evidence="2" key="1">
    <citation type="submission" date="2019-01" db="EMBL/GenBank/DDBJ databases">
        <title>Sinorhodobacter populi sp. nov. isolated from the symptomatic bark tissue of Populus euramericana canker.</title>
        <authorList>
            <person name="Li Y."/>
        </authorList>
    </citation>
    <scope>NUCLEOTIDE SEQUENCE [LARGE SCALE GENOMIC DNA]</scope>
    <source>
        <strain evidence="2">CGMCC 1.12963</strain>
    </source>
</reference>
<gene>
    <name evidence="1" type="ORF">EOW66_01230</name>
</gene>
<dbReference type="Proteomes" id="UP000288071">
    <property type="component" value="Unassembled WGS sequence"/>
</dbReference>
<evidence type="ECO:0000313" key="2">
    <source>
        <dbReference type="Proteomes" id="UP000288071"/>
    </source>
</evidence>
<evidence type="ECO:0000313" key="1">
    <source>
        <dbReference type="EMBL" id="RWR54719.1"/>
    </source>
</evidence>
<name>A0A443LZR8_9RHOB</name>
<dbReference type="InterPro" id="IPR015942">
    <property type="entry name" value="Asp/Glu/hydantoin_racemase"/>
</dbReference>
<proteinExistence type="predicted"/>
<dbReference type="GO" id="GO:0047661">
    <property type="term" value="F:amino-acid racemase activity"/>
    <property type="evidence" value="ECO:0007669"/>
    <property type="project" value="InterPro"/>
</dbReference>
<dbReference type="NCBIfam" id="NF005679">
    <property type="entry name" value="PRK07475.1"/>
    <property type="match status" value="1"/>
</dbReference>
<dbReference type="EMBL" id="SAVA01000001">
    <property type="protein sequence ID" value="RWR54719.1"/>
    <property type="molecule type" value="Genomic_DNA"/>
</dbReference>
<dbReference type="AlphaFoldDB" id="A0A443LZR8"/>
<dbReference type="Pfam" id="PF01177">
    <property type="entry name" value="Asp_Glu_race"/>
    <property type="match status" value="1"/>
</dbReference>
<protein>
    <submittedName>
        <fullName evidence="1">Aspartate/glutamate racemase family protein</fullName>
    </submittedName>
</protein>
<keyword evidence="2" id="KW-1185">Reference proteome</keyword>